<dbReference type="InterPro" id="IPR057724">
    <property type="entry name" value="TCTN1-3_N"/>
</dbReference>
<dbReference type="GO" id="GO:1904491">
    <property type="term" value="P:protein localization to ciliary transition zone"/>
    <property type="evidence" value="ECO:0007669"/>
    <property type="project" value="TreeGrafter"/>
</dbReference>
<evidence type="ECO:0000256" key="3">
    <source>
        <dbReference type="ARBA" id="ARBA00022729"/>
    </source>
</evidence>
<dbReference type="GO" id="GO:0036038">
    <property type="term" value="C:MKS complex"/>
    <property type="evidence" value="ECO:0007669"/>
    <property type="project" value="TreeGrafter"/>
</dbReference>
<keyword evidence="6" id="KW-0812">Transmembrane</keyword>
<evidence type="ECO:0000313" key="10">
    <source>
        <dbReference type="Proteomes" id="UP000472262"/>
    </source>
</evidence>
<reference evidence="9" key="2">
    <citation type="submission" date="2025-09" db="UniProtKB">
        <authorList>
            <consortium name="Ensembl"/>
        </authorList>
    </citation>
    <scope>IDENTIFICATION</scope>
</reference>
<feature type="transmembrane region" description="Helical" evidence="6">
    <location>
        <begin position="511"/>
        <end position="529"/>
    </location>
</feature>
<comment type="similarity">
    <text evidence="1">Belongs to the tectonic family.</text>
</comment>
<organism evidence="9 10">
    <name type="scientific">Sinocyclocheilus grahami</name>
    <name type="common">Dianchi golden-line fish</name>
    <name type="synonym">Barbus grahami</name>
    <dbReference type="NCBI Taxonomy" id="75366"/>
    <lineage>
        <taxon>Eukaryota</taxon>
        <taxon>Metazoa</taxon>
        <taxon>Chordata</taxon>
        <taxon>Craniata</taxon>
        <taxon>Vertebrata</taxon>
        <taxon>Euteleostomi</taxon>
        <taxon>Actinopterygii</taxon>
        <taxon>Neopterygii</taxon>
        <taxon>Teleostei</taxon>
        <taxon>Ostariophysi</taxon>
        <taxon>Cypriniformes</taxon>
        <taxon>Cyprinidae</taxon>
        <taxon>Cyprininae</taxon>
        <taxon>Sinocyclocheilus</taxon>
    </lineage>
</organism>
<evidence type="ECO:0000256" key="5">
    <source>
        <dbReference type="ARBA" id="ARBA00023180"/>
    </source>
</evidence>
<dbReference type="PANTHER" id="PTHR14611">
    <property type="entry name" value="TECTONIC FAMILY MEMBER"/>
    <property type="match status" value="1"/>
</dbReference>
<keyword evidence="6" id="KW-1133">Transmembrane helix</keyword>
<sequence>MLVRLSLNRSLQLCGNETSVPDCCLEPLCLQETLLVSACVDETPKASLIIQTQIYAQIVPNQPPSENKTVIPNQVFEPLGHCPCDVSPGECDIRCCCDQDCSQEVLGLFATPCLPGPFGGSFSPVPEYQCSAQSSENDPDWFPFLCVTSLSDNNPFLGLFYNGGTVSPKPSPSFQALQMTAPVPPINYRQGDPIFTKDDQYFTIPQNAGLGQCAENAPVAFLENFESQCVRRLQSFFFPILLLLSQPNTRTSTTDYNMIHYAIDTNCSYRSCNNSSYHALHFFSPNVCTGYQVKRPVIGGILDSDTEDIQRAQINLWQPGGDGMCSSAELRPALFGINSTSGCMIPGFEHNTIDSCRRVSSEKASFACGFRETVRGALAGLVPATLPAESSTGECSAVPTHLHIHVWSSIMGSVQGVPQTFIQAVEMRYKTTWRIECGMGRVNPCSNPELMQNFPVTSSVTFTDNPLITQPPRSRFSINFTEFDCDRNDVCWPELAFPLTRYYTGEPYSQALAKGLVLVFFFIAASVLGTPWRQIRQAWNSASL</sequence>
<dbReference type="Pfam" id="PF25752">
    <property type="entry name" value="DUF1619_N"/>
    <property type="match status" value="1"/>
</dbReference>
<dbReference type="OMA" id="GWFPFLC"/>
<feature type="domain" description="Tectonic-1-3" evidence="7">
    <location>
        <begin position="307"/>
        <end position="430"/>
    </location>
</feature>
<dbReference type="Ensembl" id="ENSSGRT00000078213.1">
    <property type="protein sequence ID" value="ENSSGRP00000073451.1"/>
    <property type="gene ID" value="ENSSGRG00000037387.1"/>
</dbReference>
<accession>A0A672QCG9</accession>
<keyword evidence="6" id="KW-0472">Membrane</keyword>
<dbReference type="InterPro" id="IPR011677">
    <property type="entry name" value="TCTN1-3_dom"/>
</dbReference>
<keyword evidence="3" id="KW-0732">Signal</keyword>
<keyword evidence="5" id="KW-0325">Glycoprotein</keyword>
<dbReference type="GO" id="GO:0060271">
    <property type="term" value="P:cilium assembly"/>
    <property type="evidence" value="ECO:0007669"/>
    <property type="project" value="TreeGrafter"/>
</dbReference>
<feature type="domain" description="Tectonic-1-3 N-terminal" evidence="8">
    <location>
        <begin position="65"/>
        <end position="168"/>
    </location>
</feature>
<evidence type="ECO:0000256" key="4">
    <source>
        <dbReference type="ARBA" id="ARBA00022794"/>
    </source>
</evidence>
<protein>
    <submittedName>
        <fullName evidence="9">Tectonic-2-like</fullName>
    </submittedName>
</protein>
<keyword evidence="10" id="KW-1185">Reference proteome</keyword>
<gene>
    <name evidence="9" type="primary">tctn2</name>
</gene>
<evidence type="ECO:0000313" key="9">
    <source>
        <dbReference type="Ensembl" id="ENSSGRP00000073451.1"/>
    </source>
</evidence>
<feature type="domain" description="Tectonic-1-3" evidence="7">
    <location>
        <begin position="187"/>
        <end position="244"/>
    </location>
</feature>
<evidence type="ECO:0000256" key="2">
    <source>
        <dbReference type="ARBA" id="ARBA00011495"/>
    </source>
</evidence>
<keyword evidence="4" id="KW-0970">Cilium biogenesis/degradation</keyword>
<dbReference type="Proteomes" id="UP000472262">
    <property type="component" value="Unassembled WGS sequence"/>
</dbReference>
<evidence type="ECO:0000259" key="8">
    <source>
        <dbReference type="Pfam" id="PF25752"/>
    </source>
</evidence>
<evidence type="ECO:0000259" key="7">
    <source>
        <dbReference type="Pfam" id="PF07773"/>
    </source>
</evidence>
<dbReference type="FunCoup" id="A0A672QCG9">
    <property type="interactions" value="1402"/>
</dbReference>
<evidence type="ECO:0000256" key="6">
    <source>
        <dbReference type="SAM" id="Phobius"/>
    </source>
</evidence>
<dbReference type="Pfam" id="PF07773">
    <property type="entry name" value="TCTN_DUF1619"/>
    <property type="match status" value="2"/>
</dbReference>
<dbReference type="PANTHER" id="PTHR14611:SF6">
    <property type="entry name" value="TECTONIC-2"/>
    <property type="match status" value="1"/>
</dbReference>
<dbReference type="InParanoid" id="A0A672QCG9"/>
<dbReference type="InterPro" id="IPR040354">
    <property type="entry name" value="TCTN1-3"/>
</dbReference>
<comment type="subunit">
    <text evidence="2">Part of the tectonic-like complex (also named B9 complex).</text>
</comment>
<name>A0A672QCG9_SINGR</name>
<dbReference type="AlphaFoldDB" id="A0A672QCG9"/>
<dbReference type="GO" id="GO:0007224">
    <property type="term" value="P:smoothened signaling pathway"/>
    <property type="evidence" value="ECO:0007669"/>
    <property type="project" value="TreeGrafter"/>
</dbReference>
<reference evidence="9" key="1">
    <citation type="submission" date="2025-08" db="UniProtKB">
        <authorList>
            <consortium name="Ensembl"/>
        </authorList>
    </citation>
    <scope>IDENTIFICATION</scope>
</reference>
<proteinExistence type="inferred from homology"/>
<evidence type="ECO:0000256" key="1">
    <source>
        <dbReference type="ARBA" id="ARBA00007633"/>
    </source>
</evidence>